<feature type="signal peptide" evidence="1">
    <location>
        <begin position="1"/>
        <end position="23"/>
    </location>
</feature>
<dbReference type="InterPro" id="IPR005198">
    <property type="entry name" value="Glyco_hydro_76"/>
</dbReference>
<sequence length="384" mass="43377">MFKKQIQVLTIVLMAFLSSCVDGDLGPLNRFDDQPDAIVYDWSGVSDSLQNATYNTYLTSGGTYRENNTGNERFHYWWNAHMLDVLVDGYIRTNDESYLPKMKALLQGIRSKNGNTYVNVFNDDMQWLGISALRAYQATGDEEYRTVGRFLWEENKKSWSDVLGGGITWKSDEPLGKNACSNGPAAILACLMYQVDGQQDDLDWAIQIFNWLKNTLVDPQTGLVWDNVELVNNEPVFNRDWIFTYNQGSFIGAATLLYQLTGENTYLQDAIRTANTSSTSSQVTTQGLLRDEGQGDGGLFKGIFVRYYSWLILTEGLSESDRNRYVAFMKFNAETFSSLGLKRPEMIASPNWRQQPGEVIDLATQLSGVMLVETASVLQKEELL</sequence>
<dbReference type="InterPro" id="IPR008928">
    <property type="entry name" value="6-hairpin_glycosidase_sf"/>
</dbReference>
<keyword evidence="1" id="KW-0732">Signal</keyword>
<reference evidence="2" key="1">
    <citation type="submission" date="2022-03" db="EMBL/GenBank/DDBJ databases">
        <title>De novo assembled genomes of Belliella spp. (Cyclobacteriaceae) strains.</title>
        <authorList>
            <person name="Szabo A."/>
            <person name="Korponai K."/>
            <person name="Felfoldi T."/>
        </authorList>
    </citation>
    <scope>NUCLEOTIDE SEQUENCE</scope>
    <source>
        <strain evidence="2">DSM 111904</strain>
    </source>
</reference>
<gene>
    <name evidence="2" type="ORF">MM239_10275</name>
</gene>
<dbReference type="SUPFAM" id="SSF48208">
    <property type="entry name" value="Six-hairpin glycosidases"/>
    <property type="match status" value="1"/>
</dbReference>
<dbReference type="EMBL" id="JAKZGP010000023">
    <property type="protein sequence ID" value="MCH7409780.1"/>
    <property type="molecule type" value="Genomic_DNA"/>
</dbReference>
<dbReference type="Pfam" id="PF03663">
    <property type="entry name" value="Glyco_hydro_76"/>
    <property type="match status" value="1"/>
</dbReference>
<protein>
    <recommendedName>
        <fullName evidence="4">Glycosyl hydrolase family 76</fullName>
    </recommendedName>
</protein>
<evidence type="ECO:0000313" key="2">
    <source>
        <dbReference type="EMBL" id="MCH7409780.1"/>
    </source>
</evidence>
<comment type="caution">
    <text evidence="2">The sequence shown here is derived from an EMBL/GenBank/DDBJ whole genome shotgun (WGS) entry which is preliminary data.</text>
</comment>
<dbReference type="PANTHER" id="PTHR47791">
    <property type="entry name" value="MEIOTICALLY UP-REGULATED GENE 191 PROTEIN"/>
    <property type="match status" value="1"/>
</dbReference>
<evidence type="ECO:0000313" key="3">
    <source>
        <dbReference type="Proteomes" id="UP001165489"/>
    </source>
</evidence>
<dbReference type="Proteomes" id="UP001165489">
    <property type="component" value="Unassembled WGS sequence"/>
</dbReference>
<keyword evidence="3" id="KW-1185">Reference proteome</keyword>
<dbReference type="PANTHER" id="PTHR47791:SF3">
    <property type="entry name" value="MEIOTICALLY UP-REGULATED GENE 191 PROTEIN"/>
    <property type="match status" value="1"/>
</dbReference>
<feature type="chain" id="PRO_5046665028" description="Glycosyl hydrolase family 76" evidence="1">
    <location>
        <begin position="24"/>
        <end position="384"/>
    </location>
</feature>
<proteinExistence type="predicted"/>
<dbReference type="InterPro" id="IPR053169">
    <property type="entry name" value="MUG_Protein"/>
</dbReference>
<dbReference type="RefSeq" id="WP_241348113.1">
    <property type="nucleotide sequence ID" value="NZ_JAKZGP010000023.1"/>
</dbReference>
<name>A0ABS9V1A5_9BACT</name>
<evidence type="ECO:0008006" key="4">
    <source>
        <dbReference type="Google" id="ProtNLM"/>
    </source>
</evidence>
<dbReference type="PROSITE" id="PS51257">
    <property type="entry name" value="PROKAR_LIPOPROTEIN"/>
    <property type="match status" value="1"/>
</dbReference>
<accession>A0ABS9V1A5</accession>
<organism evidence="2 3">
    <name type="scientific">Belliella filtrata</name>
    <dbReference type="NCBI Taxonomy" id="2923435"/>
    <lineage>
        <taxon>Bacteria</taxon>
        <taxon>Pseudomonadati</taxon>
        <taxon>Bacteroidota</taxon>
        <taxon>Cytophagia</taxon>
        <taxon>Cytophagales</taxon>
        <taxon>Cyclobacteriaceae</taxon>
        <taxon>Belliella</taxon>
    </lineage>
</organism>
<dbReference type="Gene3D" id="1.50.10.20">
    <property type="match status" value="1"/>
</dbReference>
<evidence type="ECO:0000256" key="1">
    <source>
        <dbReference type="SAM" id="SignalP"/>
    </source>
</evidence>